<accession>A0AAQ4F3S5</accession>
<proteinExistence type="predicted"/>
<evidence type="ECO:0000313" key="1">
    <source>
        <dbReference type="EMBL" id="KAK8781784.1"/>
    </source>
</evidence>
<reference evidence="1 2" key="1">
    <citation type="journal article" date="2023" name="Arcadia Sci">
        <title>De novo assembly of a long-read Amblyomma americanum tick genome.</title>
        <authorList>
            <person name="Chou S."/>
            <person name="Poskanzer K.E."/>
            <person name="Rollins M."/>
            <person name="Thuy-Boun P.S."/>
        </authorList>
    </citation>
    <scope>NUCLEOTIDE SEQUENCE [LARGE SCALE GENOMIC DNA]</scope>
    <source>
        <strain evidence="1">F_SG_1</strain>
        <tissue evidence="1">Salivary glands</tissue>
    </source>
</reference>
<gene>
    <name evidence="1" type="ORF">V5799_016876</name>
</gene>
<dbReference type="EMBL" id="JARKHS020007335">
    <property type="protein sequence ID" value="KAK8781784.1"/>
    <property type="molecule type" value="Genomic_DNA"/>
</dbReference>
<organism evidence="1 2">
    <name type="scientific">Amblyomma americanum</name>
    <name type="common">Lone star tick</name>
    <dbReference type="NCBI Taxonomy" id="6943"/>
    <lineage>
        <taxon>Eukaryota</taxon>
        <taxon>Metazoa</taxon>
        <taxon>Ecdysozoa</taxon>
        <taxon>Arthropoda</taxon>
        <taxon>Chelicerata</taxon>
        <taxon>Arachnida</taxon>
        <taxon>Acari</taxon>
        <taxon>Parasitiformes</taxon>
        <taxon>Ixodida</taxon>
        <taxon>Ixodoidea</taxon>
        <taxon>Ixodidae</taxon>
        <taxon>Amblyomminae</taxon>
        <taxon>Amblyomma</taxon>
    </lineage>
</organism>
<protein>
    <submittedName>
        <fullName evidence="1">Uncharacterized protein</fullName>
    </submittedName>
</protein>
<dbReference type="Proteomes" id="UP001321473">
    <property type="component" value="Unassembled WGS sequence"/>
</dbReference>
<dbReference type="AlphaFoldDB" id="A0AAQ4F3S5"/>
<name>A0AAQ4F3S5_AMBAM</name>
<comment type="caution">
    <text evidence="1">The sequence shown here is derived from an EMBL/GenBank/DDBJ whole genome shotgun (WGS) entry which is preliminary data.</text>
</comment>
<evidence type="ECO:0000313" key="2">
    <source>
        <dbReference type="Proteomes" id="UP001321473"/>
    </source>
</evidence>
<keyword evidence="2" id="KW-1185">Reference proteome</keyword>
<sequence length="78" mass="8751">MTTQSDIIQLCKVKGRMLDVSFGIAAYDVDFDDYADECPSLNKFGSHSRLKALRRIVDYYKSLASDDFDEKSCTSVVG</sequence>